<dbReference type="eggNOG" id="ENOG502QPXA">
    <property type="taxonomic scope" value="Eukaryota"/>
</dbReference>
<evidence type="ECO:0000256" key="1">
    <source>
        <dbReference type="ARBA" id="ARBA00001709"/>
    </source>
</evidence>
<evidence type="ECO:0000313" key="6">
    <source>
        <dbReference type="EMBL" id="KCW73269.1"/>
    </source>
</evidence>
<dbReference type="Pfam" id="PF16113">
    <property type="entry name" value="ECH_2"/>
    <property type="match status" value="1"/>
</dbReference>
<name>A0A059C4T8_EUCGR</name>
<dbReference type="GO" id="GO:0003860">
    <property type="term" value="F:3-hydroxyisobutyryl-CoA hydrolase activity"/>
    <property type="evidence" value="ECO:0000318"/>
    <property type="project" value="GO_Central"/>
</dbReference>
<feature type="domain" description="Enoyl-CoA hydratase/isomerase" evidence="5">
    <location>
        <begin position="23"/>
        <end position="362"/>
    </location>
</feature>
<proteinExistence type="inferred from homology"/>
<dbReference type="Gramene" id="KCW73269">
    <property type="protein sequence ID" value="KCW73269"/>
    <property type="gene ID" value="EUGRSUZ_E01729"/>
</dbReference>
<comment type="function">
    <text evidence="4">Hydrolyzes 3-hydroxyisobutyryl-CoA (HIBYL-CoA), a saline catabolite. Has high activity toward isobutyryl-CoA. Could be an isobutyryl-CoA dehydrogenase that functions in valine catabolism.</text>
</comment>
<sequence>MASFSSSNGQEDQVLVEEKSFARTLILNRPEQLNAATDYMISRFLELLLLYEKDSNVKLVIVKGKGRAFSAGGDVTSAVHDINSGKWKSVAIFFRKNYTLHYLIATYSKPQEICHYFVSIMNGIVMGGGAGCSTHGSFRVATENSVFSMPETALGLFPDVGASYFLSRLPGHFGEYLGLTGARLDGAEMLACGLATHFVPSAKLPSLEAALHTVDSSDQAVISAIIGEYSELPMLKEQSAYHRLDVINRCFSRRTVEDILSALEREATNKVDGWILASIQSLKKASPTSLKISLRSIREGRLQGVGQCLVREYRVVCHVIRGEVSKDFVEGCRAILVDKDRNPKWEPPRLELLSDKTVDKYFSKVDDEDWEGLKLPPRSNLPASAIAKL</sequence>
<evidence type="ECO:0000256" key="3">
    <source>
        <dbReference type="ARBA" id="ARBA00022801"/>
    </source>
</evidence>
<gene>
    <name evidence="6" type="ORF">EUGRSUZ_E01729</name>
</gene>
<dbReference type="FunCoup" id="A0A059C4T8">
    <property type="interactions" value="2641"/>
</dbReference>
<evidence type="ECO:0000256" key="2">
    <source>
        <dbReference type="ARBA" id="ARBA00011915"/>
    </source>
</evidence>
<dbReference type="InterPro" id="IPR045004">
    <property type="entry name" value="ECH_dom"/>
</dbReference>
<dbReference type="EMBL" id="KK198757">
    <property type="protein sequence ID" value="KCW73269.1"/>
    <property type="molecule type" value="Genomic_DNA"/>
</dbReference>
<evidence type="ECO:0000256" key="4">
    <source>
        <dbReference type="RuleBase" id="RU369070"/>
    </source>
</evidence>
<comment type="catalytic activity">
    <reaction evidence="1 4">
        <text>3-hydroxy-2-methylpropanoyl-CoA + H2O = 3-hydroxy-2-methylpropanoate + CoA + H(+)</text>
        <dbReference type="Rhea" id="RHEA:20888"/>
        <dbReference type="ChEBI" id="CHEBI:11805"/>
        <dbReference type="ChEBI" id="CHEBI:15377"/>
        <dbReference type="ChEBI" id="CHEBI:15378"/>
        <dbReference type="ChEBI" id="CHEBI:57287"/>
        <dbReference type="ChEBI" id="CHEBI:57340"/>
        <dbReference type="EC" id="3.1.2.4"/>
    </reaction>
</comment>
<dbReference type="Gene3D" id="3.90.226.10">
    <property type="entry name" value="2-enoyl-CoA Hydratase, Chain A, domain 1"/>
    <property type="match status" value="1"/>
</dbReference>
<reference evidence="6" key="1">
    <citation type="submission" date="2013-07" db="EMBL/GenBank/DDBJ databases">
        <title>The genome of Eucalyptus grandis.</title>
        <authorList>
            <person name="Schmutz J."/>
            <person name="Hayes R."/>
            <person name="Myburg A."/>
            <person name="Tuskan G."/>
            <person name="Grattapaglia D."/>
            <person name="Rokhsar D.S."/>
        </authorList>
    </citation>
    <scope>NUCLEOTIDE SEQUENCE</scope>
    <source>
        <tissue evidence="6">Leaf extractions</tissue>
    </source>
</reference>
<dbReference type="OMA" id="ACLTREY"/>
<dbReference type="PANTHER" id="PTHR43176:SF3">
    <property type="entry name" value="3-HYDROXYISOBUTYRYL-COA HYDROLASE, MITOCHONDRIAL"/>
    <property type="match status" value="1"/>
</dbReference>
<dbReference type="InterPro" id="IPR029045">
    <property type="entry name" value="ClpP/crotonase-like_dom_sf"/>
</dbReference>
<dbReference type="GO" id="GO:0006574">
    <property type="term" value="P:L-valine catabolic process"/>
    <property type="evidence" value="ECO:0000318"/>
    <property type="project" value="GO_Central"/>
</dbReference>
<dbReference type="InParanoid" id="A0A059C4T8"/>
<organism evidence="6">
    <name type="scientific">Eucalyptus grandis</name>
    <name type="common">Flooded gum</name>
    <dbReference type="NCBI Taxonomy" id="71139"/>
    <lineage>
        <taxon>Eukaryota</taxon>
        <taxon>Viridiplantae</taxon>
        <taxon>Streptophyta</taxon>
        <taxon>Embryophyta</taxon>
        <taxon>Tracheophyta</taxon>
        <taxon>Spermatophyta</taxon>
        <taxon>Magnoliopsida</taxon>
        <taxon>eudicotyledons</taxon>
        <taxon>Gunneridae</taxon>
        <taxon>Pentapetalae</taxon>
        <taxon>rosids</taxon>
        <taxon>malvids</taxon>
        <taxon>Myrtales</taxon>
        <taxon>Myrtaceae</taxon>
        <taxon>Myrtoideae</taxon>
        <taxon>Eucalypteae</taxon>
        <taxon>Eucalyptus</taxon>
    </lineage>
</organism>
<dbReference type="SUPFAM" id="SSF52096">
    <property type="entry name" value="ClpP/crotonase"/>
    <property type="match status" value="1"/>
</dbReference>
<dbReference type="PANTHER" id="PTHR43176">
    <property type="entry name" value="3-HYDROXYISOBUTYRYL-COA HYDROLASE-RELATED"/>
    <property type="match status" value="1"/>
</dbReference>
<dbReference type="STRING" id="71139.A0A059C4T8"/>
<comment type="pathway">
    <text evidence="4">Amino-acid degradation; L-valine degradation.</text>
</comment>
<evidence type="ECO:0000259" key="5">
    <source>
        <dbReference type="Pfam" id="PF16113"/>
    </source>
</evidence>
<dbReference type="CDD" id="cd06558">
    <property type="entry name" value="crotonase-like"/>
    <property type="match status" value="1"/>
</dbReference>
<dbReference type="InterPro" id="IPR032259">
    <property type="entry name" value="HIBYL-CoA-H"/>
</dbReference>
<comment type="similarity">
    <text evidence="4">Belongs to the enoyl-CoA hydratase/isomerase family.</text>
</comment>
<protein>
    <recommendedName>
        <fullName evidence="2 4">3-hydroxyisobutyryl-CoA hydrolase</fullName>
        <shortName evidence="4">HIB-CoA hydrolase</shortName>
        <shortName evidence="4">HIBYL-CoA-H</shortName>
        <ecNumber evidence="2 4">3.1.2.4</ecNumber>
    </recommendedName>
    <alternativeName>
        <fullName evidence="4">3-hydroxyisobutyryl-coenzyme A hydrolase</fullName>
    </alternativeName>
</protein>
<dbReference type="EC" id="3.1.2.4" evidence="2 4"/>
<dbReference type="FunFam" id="3.90.226.10:FF:000027">
    <property type="entry name" value="Probable 3-hydroxyisobutyryl-CoA hydrolase 2"/>
    <property type="match status" value="1"/>
</dbReference>
<accession>A0A059C4T8</accession>
<dbReference type="NCBIfam" id="NF004127">
    <property type="entry name" value="PRK05617.1"/>
    <property type="match status" value="1"/>
</dbReference>
<dbReference type="AlphaFoldDB" id="A0A059C4T8"/>
<keyword evidence="3 4" id="KW-0378">Hydrolase</keyword>